<dbReference type="SUPFAM" id="SSF49493">
    <property type="entry name" value="HSP40/DnaJ peptide-binding domain"/>
    <property type="match status" value="2"/>
</dbReference>
<dbReference type="AlphaFoldDB" id="A0AAX4HQ26"/>
<dbReference type="Pfam" id="PF01556">
    <property type="entry name" value="DnaJ_C"/>
    <property type="match status" value="1"/>
</dbReference>
<keyword evidence="19" id="KW-1185">Reference proteome</keyword>
<feature type="binding site" evidence="14">
    <location>
        <position position="197"/>
    </location>
    <ligand>
        <name>Zn(2+)</name>
        <dbReference type="ChEBI" id="CHEBI:29105"/>
        <label>2</label>
    </ligand>
</feature>
<dbReference type="PROSITE" id="PS51188">
    <property type="entry name" value="ZF_CR"/>
    <property type="match status" value="1"/>
</dbReference>
<evidence type="ECO:0000256" key="8">
    <source>
        <dbReference type="ARBA" id="ARBA00022833"/>
    </source>
</evidence>
<dbReference type="CDD" id="cd10719">
    <property type="entry name" value="DnaJ_zf"/>
    <property type="match status" value="1"/>
</dbReference>
<dbReference type="PROSITE" id="PS50076">
    <property type="entry name" value="DNAJ_2"/>
    <property type="match status" value="1"/>
</dbReference>
<evidence type="ECO:0000256" key="3">
    <source>
        <dbReference type="ARBA" id="ARBA00022490"/>
    </source>
</evidence>
<dbReference type="SUPFAM" id="SSF57938">
    <property type="entry name" value="DnaJ/Hsp40 cysteine-rich domain"/>
    <property type="match status" value="1"/>
</dbReference>
<evidence type="ECO:0000313" key="19">
    <source>
        <dbReference type="Proteomes" id="UP001324634"/>
    </source>
</evidence>
<dbReference type="GO" id="GO:0006260">
    <property type="term" value="P:DNA replication"/>
    <property type="evidence" value="ECO:0007669"/>
    <property type="project" value="UniProtKB-KW"/>
</dbReference>
<dbReference type="EMBL" id="CP139487">
    <property type="protein sequence ID" value="WPU65208.1"/>
    <property type="molecule type" value="Genomic_DNA"/>
</dbReference>
<dbReference type="InterPro" id="IPR001305">
    <property type="entry name" value="HSP_DnaJ_Cys-rich_dom"/>
</dbReference>
<protein>
    <recommendedName>
        <fullName evidence="13 14">Chaperone protein DnaJ</fullName>
    </recommendedName>
</protein>
<feature type="binding site" evidence="14">
    <location>
        <position position="211"/>
    </location>
    <ligand>
        <name>Zn(2+)</name>
        <dbReference type="ChEBI" id="CHEBI:29105"/>
        <label>1</label>
    </ligand>
</feature>
<feature type="zinc finger region" description="CR-type" evidence="15">
    <location>
        <begin position="145"/>
        <end position="223"/>
    </location>
</feature>
<feature type="repeat" description="CXXCXGXG motif" evidence="14">
    <location>
        <begin position="197"/>
        <end position="204"/>
    </location>
</feature>
<organism evidence="18 19">
    <name type="scientific">Peredibacter starrii</name>
    <dbReference type="NCBI Taxonomy" id="28202"/>
    <lineage>
        <taxon>Bacteria</taxon>
        <taxon>Pseudomonadati</taxon>
        <taxon>Bdellovibrionota</taxon>
        <taxon>Bacteriovoracia</taxon>
        <taxon>Bacteriovoracales</taxon>
        <taxon>Bacteriovoracaceae</taxon>
        <taxon>Peredibacter</taxon>
    </lineage>
</organism>
<keyword evidence="8 14" id="KW-0862">Zinc</keyword>
<comment type="similarity">
    <text evidence="12 14">Belongs to the DnaJ family.</text>
</comment>
<keyword evidence="5 14" id="KW-0479">Metal-binding</keyword>
<dbReference type="PRINTS" id="PR00625">
    <property type="entry name" value="JDOMAIN"/>
</dbReference>
<proteinExistence type="inferred from homology"/>
<dbReference type="InterPro" id="IPR002939">
    <property type="entry name" value="DnaJ_C"/>
</dbReference>
<gene>
    <name evidence="14 18" type="primary">dnaJ</name>
    <name evidence="18" type="ORF">SOO65_00410</name>
</gene>
<dbReference type="FunFam" id="2.10.230.10:FF:000002">
    <property type="entry name" value="Molecular chaperone DnaJ"/>
    <property type="match status" value="1"/>
</dbReference>
<evidence type="ECO:0000256" key="4">
    <source>
        <dbReference type="ARBA" id="ARBA00022705"/>
    </source>
</evidence>
<evidence type="ECO:0000256" key="2">
    <source>
        <dbReference type="ARBA" id="ARBA00011738"/>
    </source>
</evidence>
<comment type="subcellular location">
    <subcellularLocation>
        <location evidence="1 14">Cytoplasm</location>
    </subcellularLocation>
</comment>
<dbReference type="Pfam" id="PF00226">
    <property type="entry name" value="DnaJ"/>
    <property type="match status" value="1"/>
</dbReference>
<reference evidence="18 19" key="1">
    <citation type="submission" date="2023-11" db="EMBL/GenBank/DDBJ databases">
        <title>Peredibacter starrii A3.12.</title>
        <authorList>
            <person name="Mitchell R.J."/>
        </authorList>
    </citation>
    <scope>NUCLEOTIDE SEQUENCE [LARGE SCALE GENOMIC DNA]</scope>
    <source>
        <strain evidence="18 19">A3.12</strain>
    </source>
</reference>
<evidence type="ECO:0000256" key="1">
    <source>
        <dbReference type="ARBA" id="ARBA00004496"/>
    </source>
</evidence>
<dbReference type="Gene3D" id="2.10.230.10">
    <property type="entry name" value="Heat shock protein DnaJ, cysteine-rich domain"/>
    <property type="match status" value="1"/>
</dbReference>
<dbReference type="PANTHER" id="PTHR43096">
    <property type="entry name" value="DNAJ HOMOLOG 1, MITOCHONDRIAL-RELATED"/>
    <property type="match status" value="1"/>
</dbReference>
<dbReference type="HAMAP" id="MF_01152">
    <property type="entry name" value="DnaJ"/>
    <property type="match status" value="1"/>
</dbReference>
<feature type="binding site" evidence="14">
    <location>
        <position position="175"/>
    </location>
    <ligand>
        <name>Zn(2+)</name>
        <dbReference type="ChEBI" id="CHEBI:29105"/>
        <label>2</label>
    </ligand>
</feature>
<dbReference type="InterPro" id="IPR036869">
    <property type="entry name" value="J_dom_sf"/>
</dbReference>
<feature type="repeat" description="CXXCXGXG motif" evidence="14">
    <location>
        <begin position="211"/>
        <end position="218"/>
    </location>
</feature>
<name>A0AAX4HQ26_9BACT</name>
<dbReference type="NCBIfam" id="NF008035">
    <property type="entry name" value="PRK10767.1"/>
    <property type="match status" value="1"/>
</dbReference>
<evidence type="ECO:0000259" key="17">
    <source>
        <dbReference type="PROSITE" id="PS51188"/>
    </source>
</evidence>
<feature type="binding site" evidence="14">
    <location>
        <position position="158"/>
    </location>
    <ligand>
        <name>Zn(2+)</name>
        <dbReference type="ChEBI" id="CHEBI:29105"/>
        <label>1</label>
    </ligand>
</feature>
<keyword evidence="6 14" id="KW-0677">Repeat</keyword>
<comment type="function">
    <text evidence="11 14">Participates actively in the response to hyperosmotic and heat shock by preventing the aggregation of stress-denatured proteins and by disaggregating proteins, also in an autonomous, DnaK-independent fashion. Unfolded proteins bind initially to DnaJ; upon interaction with the DnaJ-bound protein, DnaK hydrolyzes its bound ATP, resulting in the formation of a stable complex. GrpE releases ADP from DnaK; ATP binding to DnaK triggers the release of the substrate protein, thus completing the reaction cycle. Several rounds of ATP-dependent interactions between DnaJ, DnaK and GrpE are required for fully efficient folding. Also involved, together with DnaK and GrpE, in the DNA replication of plasmids through activation of initiation proteins.</text>
</comment>
<feature type="domain" description="CR-type" evidence="17">
    <location>
        <begin position="145"/>
        <end position="223"/>
    </location>
</feature>
<keyword evidence="9 14" id="KW-0346">Stress response</keyword>
<feature type="binding site" evidence="14">
    <location>
        <position position="178"/>
    </location>
    <ligand>
        <name>Zn(2+)</name>
        <dbReference type="ChEBI" id="CHEBI:29105"/>
        <label>2</label>
    </ligand>
</feature>
<dbReference type="KEGG" id="psti:SOO65_00410"/>
<evidence type="ECO:0000256" key="10">
    <source>
        <dbReference type="ARBA" id="ARBA00023186"/>
    </source>
</evidence>
<feature type="domain" description="J" evidence="16">
    <location>
        <begin position="6"/>
        <end position="71"/>
    </location>
</feature>
<dbReference type="GO" id="GO:0009408">
    <property type="term" value="P:response to heat"/>
    <property type="evidence" value="ECO:0007669"/>
    <property type="project" value="InterPro"/>
</dbReference>
<dbReference type="GO" id="GO:0008270">
    <property type="term" value="F:zinc ion binding"/>
    <property type="evidence" value="ECO:0007669"/>
    <property type="project" value="UniProtKB-UniRule"/>
</dbReference>
<evidence type="ECO:0000256" key="9">
    <source>
        <dbReference type="ARBA" id="ARBA00023016"/>
    </source>
</evidence>
<comment type="subunit">
    <text evidence="2 14">Homodimer.</text>
</comment>
<feature type="binding site" evidence="14">
    <location>
        <position position="161"/>
    </location>
    <ligand>
        <name>Zn(2+)</name>
        <dbReference type="ChEBI" id="CHEBI:29105"/>
        <label>1</label>
    </ligand>
</feature>
<evidence type="ECO:0000256" key="13">
    <source>
        <dbReference type="ARBA" id="ARBA00067609"/>
    </source>
</evidence>
<evidence type="ECO:0000256" key="12">
    <source>
        <dbReference type="ARBA" id="ARBA00061004"/>
    </source>
</evidence>
<evidence type="ECO:0000256" key="14">
    <source>
        <dbReference type="HAMAP-Rule" id="MF_01152"/>
    </source>
</evidence>
<feature type="binding site" evidence="14">
    <location>
        <position position="214"/>
    </location>
    <ligand>
        <name>Zn(2+)</name>
        <dbReference type="ChEBI" id="CHEBI:29105"/>
        <label>1</label>
    </ligand>
</feature>
<dbReference type="FunFam" id="2.60.260.20:FF:000004">
    <property type="entry name" value="Molecular chaperone DnaJ"/>
    <property type="match status" value="1"/>
</dbReference>
<dbReference type="GO" id="GO:0031072">
    <property type="term" value="F:heat shock protein binding"/>
    <property type="evidence" value="ECO:0007669"/>
    <property type="project" value="InterPro"/>
</dbReference>
<evidence type="ECO:0000256" key="11">
    <source>
        <dbReference type="ARBA" id="ARBA00053423"/>
    </source>
</evidence>
<dbReference type="PANTHER" id="PTHR43096:SF52">
    <property type="entry name" value="DNAJ HOMOLOG 1, MITOCHONDRIAL-RELATED"/>
    <property type="match status" value="1"/>
</dbReference>
<evidence type="ECO:0000256" key="15">
    <source>
        <dbReference type="PROSITE-ProRule" id="PRU00546"/>
    </source>
</evidence>
<feature type="repeat" description="CXXCXGXG motif" evidence="14">
    <location>
        <begin position="158"/>
        <end position="165"/>
    </location>
</feature>
<dbReference type="SMART" id="SM00271">
    <property type="entry name" value="DnaJ"/>
    <property type="match status" value="1"/>
</dbReference>
<evidence type="ECO:0000259" key="16">
    <source>
        <dbReference type="PROSITE" id="PS50076"/>
    </source>
</evidence>
<comment type="domain">
    <text evidence="14">The J domain is necessary and sufficient to stimulate DnaK ATPase activity. Zinc center 1 plays an important role in the autonomous, DnaK-independent chaperone activity of DnaJ. Zinc center 2 is essential for interaction with DnaK and for DnaJ activity.</text>
</comment>
<dbReference type="GO" id="GO:0005524">
    <property type="term" value="F:ATP binding"/>
    <property type="evidence" value="ECO:0007669"/>
    <property type="project" value="InterPro"/>
</dbReference>
<dbReference type="Pfam" id="PF00684">
    <property type="entry name" value="DnaJ_CXXCXGXG"/>
    <property type="match status" value="1"/>
</dbReference>
<dbReference type="SUPFAM" id="SSF46565">
    <property type="entry name" value="Chaperone J-domain"/>
    <property type="match status" value="1"/>
</dbReference>
<dbReference type="Gene3D" id="2.60.260.20">
    <property type="entry name" value="Urease metallochaperone UreE, N-terminal domain"/>
    <property type="match status" value="2"/>
</dbReference>
<keyword evidence="3 14" id="KW-0963">Cytoplasm</keyword>
<dbReference type="GO" id="GO:0005737">
    <property type="term" value="C:cytoplasm"/>
    <property type="evidence" value="ECO:0007669"/>
    <property type="project" value="UniProtKB-SubCell"/>
</dbReference>
<dbReference type="RefSeq" id="WP_321395346.1">
    <property type="nucleotide sequence ID" value="NZ_CP139487.1"/>
</dbReference>
<keyword evidence="4 14" id="KW-0235">DNA replication</keyword>
<evidence type="ECO:0000256" key="6">
    <source>
        <dbReference type="ARBA" id="ARBA00022737"/>
    </source>
</evidence>
<evidence type="ECO:0000313" key="18">
    <source>
        <dbReference type="EMBL" id="WPU65208.1"/>
    </source>
</evidence>
<comment type="cofactor">
    <cofactor evidence="14">
        <name>Zn(2+)</name>
        <dbReference type="ChEBI" id="CHEBI:29105"/>
    </cofactor>
    <text evidence="14">Binds 2 Zn(2+) ions per monomer.</text>
</comment>
<keyword evidence="10 14" id="KW-0143">Chaperone</keyword>
<accession>A0AAX4HQ26</accession>
<evidence type="ECO:0000256" key="5">
    <source>
        <dbReference type="ARBA" id="ARBA00022723"/>
    </source>
</evidence>
<feature type="repeat" description="CXXCXGXG motif" evidence="14">
    <location>
        <begin position="175"/>
        <end position="182"/>
    </location>
</feature>
<feature type="binding site" evidence="14">
    <location>
        <position position="200"/>
    </location>
    <ligand>
        <name>Zn(2+)</name>
        <dbReference type="ChEBI" id="CHEBI:29105"/>
        <label>2</label>
    </ligand>
</feature>
<dbReference type="GO" id="GO:0051082">
    <property type="term" value="F:unfolded protein binding"/>
    <property type="evidence" value="ECO:0007669"/>
    <property type="project" value="UniProtKB-UniRule"/>
</dbReference>
<dbReference type="FunFam" id="1.10.287.110:FF:000034">
    <property type="entry name" value="Chaperone protein DnaJ"/>
    <property type="match status" value="1"/>
</dbReference>
<evidence type="ECO:0000256" key="7">
    <source>
        <dbReference type="ARBA" id="ARBA00022771"/>
    </source>
</evidence>
<dbReference type="Gene3D" id="1.10.287.110">
    <property type="entry name" value="DnaJ domain"/>
    <property type="match status" value="1"/>
</dbReference>
<dbReference type="NCBIfam" id="TIGR02349">
    <property type="entry name" value="DnaJ_bact"/>
    <property type="match status" value="1"/>
</dbReference>
<dbReference type="GO" id="GO:0042026">
    <property type="term" value="P:protein refolding"/>
    <property type="evidence" value="ECO:0007669"/>
    <property type="project" value="TreeGrafter"/>
</dbReference>
<dbReference type="CDD" id="cd10747">
    <property type="entry name" value="DnaJ_C"/>
    <property type="match status" value="1"/>
</dbReference>
<dbReference type="InterPro" id="IPR001623">
    <property type="entry name" value="DnaJ_domain"/>
</dbReference>
<keyword evidence="7 14" id="KW-0863">Zinc-finger</keyword>
<dbReference type="Proteomes" id="UP001324634">
    <property type="component" value="Chromosome"/>
</dbReference>
<dbReference type="InterPro" id="IPR012724">
    <property type="entry name" value="DnaJ"/>
</dbReference>
<dbReference type="InterPro" id="IPR036410">
    <property type="entry name" value="HSP_DnaJ_Cys-rich_dom_sf"/>
</dbReference>
<dbReference type="InterPro" id="IPR008971">
    <property type="entry name" value="HSP40/DnaJ_pept-bd"/>
</dbReference>
<dbReference type="GO" id="GO:0016491">
    <property type="term" value="F:oxidoreductase activity"/>
    <property type="evidence" value="ECO:0007669"/>
    <property type="project" value="UniProtKB-KW"/>
</dbReference>
<sequence length="382" mass="41472">MSGKRDYYEVLGVAKGASKDEIKKAYRKLAMQYHPDKNPGNAEAEAKFKEASHAADILMDDQKRSMYDRMGHAAEQGGMGGGGFQGGGFSGDFGDLGDIFGDIFGDILGGQRGRGSRGGARRSRAQAGDDLQTEITVTFEEAAFGVEKEIQIMRSVACETCHGSGAKKGSGPVTCDMCQGHGEVRRQQGFFTIAQPCPKCHGTGQMIKEVCETCHGRGKNKKKEKLSVKVPAGIDEGQRLKLSGQGDSGLNGGPAGDLFVLIHIQEHEFFKRDEYDVICEVPISFSQAAMGTEIEVPTLGGRVSMKIPEGTQAGQKMKLRNKGITKLGGYGFGDQIITIHVETPTKLTKEQRELFARLSELEQNSSNPMSKGFFDRVRELFQ</sequence>
<dbReference type="CDD" id="cd06257">
    <property type="entry name" value="DnaJ"/>
    <property type="match status" value="1"/>
</dbReference>
<keyword evidence="18" id="KW-0560">Oxidoreductase</keyword>